<keyword evidence="3" id="KW-1185">Reference proteome</keyword>
<accession>A0AAV4QVV0</accession>
<organism evidence="2 3">
    <name type="scientific">Caerostris darwini</name>
    <dbReference type="NCBI Taxonomy" id="1538125"/>
    <lineage>
        <taxon>Eukaryota</taxon>
        <taxon>Metazoa</taxon>
        <taxon>Ecdysozoa</taxon>
        <taxon>Arthropoda</taxon>
        <taxon>Chelicerata</taxon>
        <taxon>Arachnida</taxon>
        <taxon>Araneae</taxon>
        <taxon>Araneomorphae</taxon>
        <taxon>Entelegynae</taxon>
        <taxon>Araneoidea</taxon>
        <taxon>Araneidae</taxon>
        <taxon>Caerostris</taxon>
    </lineage>
</organism>
<proteinExistence type="predicted"/>
<dbReference type="EMBL" id="BPLQ01005008">
    <property type="protein sequence ID" value="GIY12237.1"/>
    <property type="molecule type" value="Genomic_DNA"/>
</dbReference>
<dbReference type="PANTHER" id="PTHR22933">
    <property type="entry name" value="FI18007P1-RELATED"/>
    <property type="match status" value="1"/>
</dbReference>
<dbReference type="GO" id="GO:0008061">
    <property type="term" value="F:chitin binding"/>
    <property type="evidence" value="ECO:0007669"/>
    <property type="project" value="InterPro"/>
</dbReference>
<dbReference type="Pfam" id="PF01607">
    <property type="entry name" value="CBM_14"/>
    <property type="match status" value="1"/>
</dbReference>
<dbReference type="InterPro" id="IPR036508">
    <property type="entry name" value="Chitin-bd_dom_sf"/>
</dbReference>
<dbReference type="AlphaFoldDB" id="A0AAV4QVV0"/>
<comment type="caution">
    <text evidence="2">The sequence shown here is derived from an EMBL/GenBank/DDBJ whole genome shotgun (WGS) entry which is preliminary data.</text>
</comment>
<sequence>MCRVRVKRRRNTVQKYCSVTGAFAKSTSWQDKKDKYALPEGAELLVGPIRSTFTCFANGYYADVDNNCQIFHICYSADTTDGKQTQMQYSFLCGNQTVFNQLTFTCTYPEDAVPCIHAQDFYYLNSHIQTDDPEIHFLDDQDIQRAAPLIGAEAYSRRVEKPIPGYQPVRRRFAQASSEMLLTYNDDSKRLAMLPTIWHFNAIISTAQYDSLTVRALRSSNDRCMASISESRLPNVCCFEVHFVKGL</sequence>
<dbReference type="Gene3D" id="2.170.140.10">
    <property type="entry name" value="Chitin binding domain"/>
    <property type="match status" value="1"/>
</dbReference>
<dbReference type="PANTHER" id="PTHR22933:SF43">
    <property type="entry name" value="LP10131P"/>
    <property type="match status" value="1"/>
</dbReference>
<evidence type="ECO:0000313" key="3">
    <source>
        <dbReference type="Proteomes" id="UP001054837"/>
    </source>
</evidence>
<dbReference type="PROSITE" id="PS50940">
    <property type="entry name" value="CHIT_BIND_II"/>
    <property type="match status" value="1"/>
</dbReference>
<evidence type="ECO:0000259" key="1">
    <source>
        <dbReference type="PROSITE" id="PS50940"/>
    </source>
</evidence>
<dbReference type="Proteomes" id="UP001054837">
    <property type="component" value="Unassembled WGS sequence"/>
</dbReference>
<name>A0AAV4QVV0_9ARAC</name>
<dbReference type="SUPFAM" id="SSF57625">
    <property type="entry name" value="Invertebrate chitin-binding proteins"/>
    <property type="match status" value="1"/>
</dbReference>
<gene>
    <name evidence="2" type="primary">AVEN_81311_1</name>
    <name evidence="2" type="ORF">CDAR_225671</name>
</gene>
<dbReference type="InterPro" id="IPR052976">
    <property type="entry name" value="Scoloptoxin-like"/>
</dbReference>
<feature type="domain" description="Chitin-binding type-2" evidence="1">
    <location>
        <begin position="52"/>
        <end position="117"/>
    </location>
</feature>
<reference evidence="2 3" key="1">
    <citation type="submission" date="2021-06" db="EMBL/GenBank/DDBJ databases">
        <title>Caerostris darwini draft genome.</title>
        <authorList>
            <person name="Kono N."/>
            <person name="Arakawa K."/>
        </authorList>
    </citation>
    <scope>NUCLEOTIDE SEQUENCE [LARGE SCALE GENOMIC DNA]</scope>
</reference>
<dbReference type="GO" id="GO:0005576">
    <property type="term" value="C:extracellular region"/>
    <property type="evidence" value="ECO:0007669"/>
    <property type="project" value="InterPro"/>
</dbReference>
<dbReference type="InterPro" id="IPR002557">
    <property type="entry name" value="Chitin-bd_dom"/>
</dbReference>
<evidence type="ECO:0000313" key="2">
    <source>
        <dbReference type="EMBL" id="GIY12237.1"/>
    </source>
</evidence>
<protein>
    <submittedName>
        <fullName evidence="2">Chitin-binding type-2 domain-containing protein</fullName>
    </submittedName>
</protein>
<dbReference type="SMART" id="SM00494">
    <property type="entry name" value="ChtBD2"/>
    <property type="match status" value="1"/>
</dbReference>